<dbReference type="GO" id="GO:0000145">
    <property type="term" value="C:exocyst"/>
    <property type="evidence" value="ECO:0007669"/>
    <property type="project" value="InterPro"/>
</dbReference>
<evidence type="ECO:0000256" key="1">
    <source>
        <dbReference type="RuleBase" id="RU365026"/>
    </source>
</evidence>
<organism evidence="3 4">
    <name type="scientific">Cucurbita argyrosperma subsp. sororia</name>
    <dbReference type="NCBI Taxonomy" id="37648"/>
    <lineage>
        <taxon>Eukaryota</taxon>
        <taxon>Viridiplantae</taxon>
        <taxon>Streptophyta</taxon>
        <taxon>Embryophyta</taxon>
        <taxon>Tracheophyta</taxon>
        <taxon>Spermatophyta</taxon>
        <taxon>Magnoliopsida</taxon>
        <taxon>eudicotyledons</taxon>
        <taxon>Gunneridae</taxon>
        <taxon>Pentapetalae</taxon>
        <taxon>rosids</taxon>
        <taxon>fabids</taxon>
        <taxon>Cucurbitales</taxon>
        <taxon>Cucurbitaceae</taxon>
        <taxon>Cucurbiteae</taxon>
        <taxon>Cucurbita</taxon>
    </lineage>
</organism>
<evidence type="ECO:0000313" key="3">
    <source>
        <dbReference type="EMBL" id="KAG6575402.1"/>
    </source>
</evidence>
<feature type="non-terminal residue" evidence="3">
    <location>
        <position position="1"/>
    </location>
</feature>
<dbReference type="AlphaFoldDB" id="A0AAV6M473"/>
<dbReference type="InterPro" id="IPR046364">
    <property type="entry name" value="Exo70_C"/>
</dbReference>
<comment type="caution">
    <text evidence="3">The sequence shown here is derived from an EMBL/GenBank/DDBJ whole genome shotgun (WGS) entry which is preliminary data.</text>
</comment>
<dbReference type="GO" id="GO:0015031">
    <property type="term" value="P:protein transport"/>
    <property type="evidence" value="ECO:0007669"/>
    <property type="project" value="UniProtKB-KW"/>
</dbReference>
<keyword evidence="1" id="KW-0268">Exocytosis</keyword>
<dbReference type="EMBL" id="JAGKQH010000017">
    <property type="protein sequence ID" value="KAG6575402.1"/>
    <property type="molecule type" value="Genomic_DNA"/>
</dbReference>
<dbReference type="Pfam" id="PF20669">
    <property type="entry name" value="Exo70_N"/>
    <property type="match status" value="1"/>
</dbReference>
<reference evidence="3 4" key="1">
    <citation type="journal article" date="2021" name="Hortic Res">
        <title>The domestication of Cucurbita argyrosperma as revealed by the genome of its wild relative.</title>
        <authorList>
            <person name="Barrera-Redondo J."/>
            <person name="Sanchez-de la Vega G."/>
            <person name="Aguirre-Liguori J.A."/>
            <person name="Castellanos-Morales G."/>
            <person name="Gutierrez-Guerrero Y.T."/>
            <person name="Aguirre-Dugua X."/>
            <person name="Aguirre-Planter E."/>
            <person name="Tenaillon M.I."/>
            <person name="Lira-Saade R."/>
            <person name="Eguiarte L.E."/>
        </authorList>
    </citation>
    <scope>NUCLEOTIDE SEQUENCE [LARGE SCALE GENOMIC DNA]</scope>
    <source>
        <strain evidence="3">JBR-2021</strain>
    </source>
</reference>
<keyword evidence="1" id="KW-0813">Transport</keyword>
<comment type="function">
    <text evidence="1">Component of the exocyst complex.</text>
</comment>
<gene>
    <name evidence="3" type="primary">EXO70A1</name>
    <name evidence="3" type="ORF">SDJN03_26041</name>
</gene>
<evidence type="ECO:0000259" key="2">
    <source>
        <dbReference type="Pfam" id="PF03081"/>
    </source>
</evidence>
<dbReference type="GO" id="GO:0005546">
    <property type="term" value="F:phosphatidylinositol-4,5-bisphosphate binding"/>
    <property type="evidence" value="ECO:0007669"/>
    <property type="project" value="InterPro"/>
</dbReference>
<feature type="domain" description="Exocyst complex subunit Exo70 C-terminal" evidence="2">
    <location>
        <begin position="281"/>
        <end position="633"/>
    </location>
</feature>
<evidence type="ECO:0000313" key="4">
    <source>
        <dbReference type="Proteomes" id="UP000685013"/>
    </source>
</evidence>
<accession>A0AAV6M473</accession>
<protein>
    <recommendedName>
        <fullName evidence="1">Exocyst subunit Exo70 family protein</fullName>
    </recommendedName>
</protein>
<dbReference type="GO" id="GO:0006887">
    <property type="term" value="P:exocytosis"/>
    <property type="evidence" value="ECO:0007669"/>
    <property type="project" value="UniProtKB-KW"/>
</dbReference>
<name>A0AAV6M473_9ROSI</name>
<proteinExistence type="inferred from homology"/>
<comment type="similarity">
    <text evidence="1">Belongs to the EXO70 family.</text>
</comment>
<keyword evidence="4" id="KW-1185">Reference proteome</keyword>
<dbReference type="Proteomes" id="UP000685013">
    <property type="component" value="Chromosome 17"/>
</dbReference>
<dbReference type="Pfam" id="PF03081">
    <property type="entry name" value="Exo70_C"/>
    <property type="match status" value="1"/>
</dbReference>
<sequence>MDEAEAIRKLVAARQHLKTSLDKSRDIASALANAGPRLRDKARRLASLEAELVPIQKCNSFAVGDQIDHVVGLASALLNVVNTVSELQKSLMADSCSQLSSYLSVMERFENAFEFLSDNCGLIIQWLEGIVQFVEDNRIVNDQRLLNVKNSLENLRELQVAENNGRIDGGPLSLALNKLELEFRRLLRDHSVSLHLAPALLTSENQDFIGFSLLPESIVQKLQLILTKLKANDRIENCISIYIEIRSSNAEQSLRTLGLDYLETSVDELSNMQSIEDHINRWSKHLELAVKHLYEPECKLCNDIFEKIEPEVRTKCFAEIASQSGFLPLLQFGRKVTQTKKDPIKLLNLLDIFLVLDNLRTDINKLFGGKACTEIQATTRDLVKHVVNGICDVFSELPIQVELQRQGCPPVDGGIPSLVSFVTDYCNKLLGNHYKPILNQILIIHQSWEKTCEENLLENQIYLIIKELALNLDSWAKAYQDMSKSYYFMMNNHCHFSNLKGSKLGEMMGDEWLNAHSQYKEYYAALYLRESWGEVLSLLNQKGQLPYEGEKSRDIDLLKRRVKMFSQAFEQTCKRQSKWVIPDEGLRERICLLLVQAIVPVYMKNFEALIEQDRGAAKYLKYTAESMGTMISSLFRPMNCLKEPLKTEVLSREKVHFSISKWADGKPQKPIIRSDTPEA</sequence>
<keyword evidence="1" id="KW-0653">Protein transport</keyword>
<dbReference type="PANTHER" id="PTHR12542">
    <property type="entry name" value="EXOCYST COMPLEX PROTEIN EXO70"/>
    <property type="match status" value="1"/>
</dbReference>
<dbReference type="InterPro" id="IPR004140">
    <property type="entry name" value="Exo70"/>
</dbReference>
<dbReference type="PANTHER" id="PTHR12542:SF85">
    <property type="entry name" value="EXOCYST SUBUNIT EXO70 FAMILY PROTEIN"/>
    <property type="match status" value="1"/>
</dbReference>